<keyword evidence="7" id="KW-1185">Reference proteome</keyword>
<reference evidence="6 7" key="1">
    <citation type="submission" date="2019-01" db="EMBL/GenBank/DDBJ databases">
        <authorList>
            <person name="Ferrante I. M."/>
        </authorList>
    </citation>
    <scope>NUCLEOTIDE SEQUENCE [LARGE SCALE GENOMIC DNA]</scope>
    <source>
        <strain evidence="6 7">B856</strain>
    </source>
</reference>
<dbReference type="InterPro" id="IPR011249">
    <property type="entry name" value="Metalloenz_LuxS/M16"/>
</dbReference>
<dbReference type="PANTHER" id="PTHR11851:SF49">
    <property type="entry name" value="MITOCHONDRIAL-PROCESSING PEPTIDASE SUBUNIT ALPHA"/>
    <property type="match status" value="1"/>
</dbReference>
<organism evidence="6 7">
    <name type="scientific">Pseudo-nitzschia multistriata</name>
    <dbReference type="NCBI Taxonomy" id="183589"/>
    <lineage>
        <taxon>Eukaryota</taxon>
        <taxon>Sar</taxon>
        <taxon>Stramenopiles</taxon>
        <taxon>Ochrophyta</taxon>
        <taxon>Bacillariophyta</taxon>
        <taxon>Bacillariophyceae</taxon>
        <taxon>Bacillariophycidae</taxon>
        <taxon>Bacillariales</taxon>
        <taxon>Bacillariaceae</taxon>
        <taxon>Pseudo-nitzschia</taxon>
    </lineage>
</organism>
<comment type="function">
    <text evidence="1">Substrate recognition and binding subunit of the essential mitochondrial processing protease (MPP), which cleaves the mitochondrial sequence off newly imported precursors proteins.</text>
</comment>
<evidence type="ECO:0000256" key="2">
    <source>
        <dbReference type="ARBA" id="ARBA00007261"/>
    </source>
</evidence>
<dbReference type="EMBL" id="CAACVS010000030">
    <property type="protein sequence ID" value="VEU34487.1"/>
    <property type="molecule type" value="Genomic_DNA"/>
</dbReference>
<protein>
    <recommendedName>
        <fullName evidence="8">Mitochondrial-processing peptidase subunit alpha</fullName>
    </recommendedName>
</protein>
<evidence type="ECO:0000256" key="3">
    <source>
        <dbReference type="SAM" id="MobiDB-lite"/>
    </source>
</evidence>
<evidence type="ECO:0000313" key="6">
    <source>
        <dbReference type="EMBL" id="VEU34487.1"/>
    </source>
</evidence>
<dbReference type="InterPro" id="IPR007863">
    <property type="entry name" value="Peptidase_M16_C"/>
</dbReference>
<accession>A0A448YXA0</accession>
<evidence type="ECO:0000259" key="4">
    <source>
        <dbReference type="Pfam" id="PF00675"/>
    </source>
</evidence>
<dbReference type="SUPFAM" id="SSF63411">
    <property type="entry name" value="LuxS/MPP-like metallohydrolase"/>
    <property type="match status" value="2"/>
</dbReference>
<evidence type="ECO:0000259" key="5">
    <source>
        <dbReference type="Pfam" id="PF05193"/>
    </source>
</evidence>
<dbReference type="Gene3D" id="3.30.830.10">
    <property type="entry name" value="Metalloenzyme, LuxS/M16 peptidase-like"/>
    <property type="match status" value="2"/>
</dbReference>
<name>A0A448YXA0_9STRA</name>
<evidence type="ECO:0000313" key="7">
    <source>
        <dbReference type="Proteomes" id="UP000291116"/>
    </source>
</evidence>
<dbReference type="Proteomes" id="UP000291116">
    <property type="component" value="Unassembled WGS sequence"/>
</dbReference>
<dbReference type="OrthoDB" id="10251424at2759"/>
<evidence type="ECO:0000256" key="1">
    <source>
        <dbReference type="ARBA" id="ARBA00002123"/>
    </source>
</evidence>
<feature type="region of interest" description="Disordered" evidence="3">
    <location>
        <begin position="81"/>
        <end position="119"/>
    </location>
</feature>
<dbReference type="Pfam" id="PF00675">
    <property type="entry name" value="Peptidase_M16"/>
    <property type="match status" value="1"/>
</dbReference>
<dbReference type="InterPro" id="IPR011765">
    <property type="entry name" value="Pept_M16_N"/>
</dbReference>
<dbReference type="GO" id="GO:0046872">
    <property type="term" value="F:metal ion binding"/>
    <property type="evidence" value="ECO:0007669"/>
    <property type="project" value="InterPro"/>
</dbReference>
<evidence type="ECO:0008006" key="8">
    <source>
        <dbReference type="Google" id="ProtNLM"/>
    </source>
</evidence>
<dbReference type="InterPro" id="IPR050361">
    <property type="entry name" value="MPP/UQCRC_Complex"/>
</dbReference>
<feature type="domain" description="Peptidase M16 N-terminal" evidence="4">
    <location>
        <begin position="177"/>
        <end position="312"/>
    </location>
</feature>
<feature type="compositionally biased region" description="Basic and acidic residues" evidence="3">
    <location>
        <begin position="93"/>
        <end position="104"/>
    </location>
</feature>
<dbReference type="PANTHER" id="PTHR11851">
    <property type="entry name" value="METALLOPROTEASE"/>
    <property type="match status" value="1"/>
</dbReference>
<feature type="domain" description="Peptidase M16 C-terminal" evidence="5">
    <location>
        <begin position="335"/>
        <end position="526"/>
    </location>
</feature>
<proteinExistence type="inferred from homology"/>
<gene>
    <name evidence="6" type="ORF">PSNMU_V1.4_AUG-EV-PASAV3_0011970</name>
</gene>
<sequence length="608" mass="65509">MLSSSTRSVVSSQLKRVARNHAAAATKATGHYNGSGRCRFHDGSQAPLFGAALFSSGPHPSASGEAQPAFSSYEYPTRTEAPEITTTLASETETGKAKPKERNKVYHPTMDPFDDAGSLSEEDRARSREEHAEAMASIEMSSFPIGLAAPEFVPPNVPSGELEVPETLVTTLDNGIRVVSQETYSQMCTIGVLSSVGSRHEEVEGTMHLLETMAFGSTEKYQGPEITQMLQDWGATRFVSHSREQSLHCVDILRPNVEKGMELLSQVVLEPLITGAPQEVEYAKEVMAFQAQEQIPELVLGEALQVAAYGADQQLGKAHFATAESIPLLEARGVEDFYGKNIKGNPGGIVVAGAGISHDELVGMAEEHFSTMEQSHSPATLPSTYRGGHSIVEKPATESVYQPMLPEEDQCRVALAFPVGGWHSDTMVTACVLQTLLGGGSSFSAGGPGKGMYSRMYQQVLNRYGWMESAEAFTTFADEGGLFGVSASTAVPSKVPELVAILADQLASVAIHPVGDLELSRARNMLRCNVLAQLESRLILFEDMGRQVLTYGRREDAAKTCAKIEAVTAGDIQALAVDMLRNHPPTLVATGSHADRAPDYGEVSRWFR</sequence>
<comment type="similarity">
    <text evidence="2">Belongs to the peptidase M16 family.</text>
</comment>
<dbReference type="AlphaFoldDB" id="A0A448YXA0"/>
<dbReference type="Pfam" id="PF05193">
    <property type="entry name" value="Peptidase_M16_C"/>
    <property type="match status" value="1"/>
</dbReference>
<dbReference type="GO" id="GO:0005739">
    <property type="term" value="C:mitochondrion"/>
    <property type="evidence" value="ECO:0007669"/>
    <property type="project" value="TreeGrafter"/>
</dbReference>